<reference evidence="3 4" key="1">
    <citation type="submission" date="2016-10" db="EMBL/GenBank/DDBJ databases">
        <authorList>
            <person name="de Groot N.N."/>
        </authorList>
    </citation>
    <scope>NUCLEOTIDE SEQUENCE [LARGE SCALE GENOMIC DNA]</scope>
    <source>
        <strain evidence="3 4">CGMCC 1.3401</strain>
    </source>
</reference>
<dbReference type="InterPro" id="IPR036869">
    <property type="entry name" value="J_dom_sf"/>
</dbReference>
<name>A0A1G4U4F5_9HYPH</name>
<dbReference type="Proteomes" id="UP000199542">
    <property type="component" value="Unassembled WGS sequence"/>
</dbReference>
<dbReference type="SMART" id="SM00271">
    <property type="entry name" value="DnaJ"/>
    <property type="match status" value="1"/>
</dbReference>
<dbReference type="EMBL" id="FMTM01000017">
    <property type="protein sequence ID" value="SCW88532.1"/>
    <property type="molecule type" value="Genomic_DNA"/>
</dbReference>
<proteinExistence type="predicted"/>
<dbReference type="AlphaFoldDB" id="A0A1G4U4F5"/>
<sequence length="272" mass="30477">MAGMQAAFVDDAQALGRKSFGQFFFDAGLKGHDSVQLLRKKGGSHQASNIRVCQFLSSLRGRPIISAVMRLDSKYFDRIRTRRKREQETEQAPPTCQWDGCDKKGVHRAPVGRNAEGQFFLFCFEHVKEYNKGYNYFSGLSDGEIARYQKEAVTGHRPTWTVGVNKAAKDSPLHSDIRSGAYSRVRDPFGFVSGAKGSGPRFPEQRKLKSLEAKAFDTMGLQASATSAEIKTRYKELVKKHHPDANGGDRGSEERFRAVIQAYQLLKQNGFC</sequence>
<feature type="domain" description="J" evidence="2">
    <location>
        <begin position="214"/>
        <end position="271"/>
    </location>
</feature>
<evidence type="ECO:0000313" key="4">
    <source>
        <dbReference type="Proteomes" id="UP000199542"/>
    </source>
</evidence>
<organism evidence="3 4">
    <name type="scientific">Rhizobium mongolense subsp. loessense</name>
    <dbReference type="NCBI Taxonomy" id="158890"/>
    <lineage>
        <taxon>Bacteria</taxon>
        <taxon>Pseudomonadati</taxon>
        <taxon>Pseudomonadota</taxon>
        <taxon>Alphaproteobacteria</taxon>
        <taxon>Hyphomicrobiales</taxon>
        <taxon>Rhizobiaceae</taxon>
        <taxon>Rhizobium/Agrobacterium group</taxon>
        <taxon>Rhizobium</taxon>
    </lineage>
</organism>
<keyword evidence="1" id="KW-0143">Chaperone</keyword>
<gene>
    <name evidence="3" type="ORF">SAMN02927900_06117</name>
</gene>
<dbReference type="PRINTS" id="PR00625">
    <property type="entry name" value="JDOMAIN"/>
</dbReference>
<dbReference type="InterPro" id="IPR001623">
    <property type="entry name" value="DnaJ_domain"/>
</dbReference>
<dbReference type="CDD" id="cd06257">
    <property type="entry name" value="DnaJ"/>
    <property type="match status" value="1"/>
</dbReference>
<dbReference type="SUPFAM" id="SSF46565">
    <property type="entry name" value="Chaperone J-domain"/>
    <property type="match status" value="1"/>
</dbReference>
<dbReference type="PANTHER" id="PTHR44145:SF3">
    <property type="entry name" value="DNAJ HOMOLOG SUBFAMILY A MEMBER 3, MITOCHONDRIAL"/>
    <property type="match status" value="1"/>
</dbReference>
<accession>A0A1G4U4F5</accession>
<protein>
    <submittedName>
        <fullName evidence="3">DnaJ domain-containing protein</fullName>
    </submittedName>
</protein>
<dbReference type="PANTHER" id="PTHR44145">
    <property type="entry name" value="DNAJ HOMOLOG SUBFAMILY A MEMBER 3, MITOCHONDRIAL"/>
    <property type="match status" value="1"/>
</dbReference>
<evidence type="ECO:0000313" key="3">
    <source>
        <dbReference type="EMBL" id="SCW88532.1"/>
    </source>
</evidence>
<dbReference type="Pfam" id="PF00226">
    <property type="entry name" value="DnaJ"/>
    <property type="match status" value="1"/>
</dbReference>
<evidence type="ECO:0000259" key="2">
    <source>
        <dbReference type="PROSITE" id="PS50076"/>
    </source>
</evidence>
<dbReference type="Gene3D" id="1.10.287.110">
    <property type="entry name" value="DnaJ domain"/>
    <property type="match status" value="1"/>
</dbReference>
<dbReference type="PROSITE" id="PS50076">
    <property type="entry name" value="DNAJ_2"/>
    <property type="match status" value="1"/>
</dbReference>
<dbReference type="InterPro" id="IPR051938">
    <property type="entry name" value="Apopto_cytoskel_mod"/>
</dbReference>
<evidence type="ECO:0000256" key="1">
    <source>
        <dbReference type="ARBA" id="ARBA00023186"/>
    </source>
</evidence>